<dbReference type="AlphaFoldDB" id="A0A9X9LCY3"/>
<sequence length="111" mass="12659">MCLYSIFDKASVSWDINNGHIILNGLKFPQEEINSDIMFMFMFRFQFIQDPSIPKGALTCLSSLLKFFSSSFVSPTTFVDQMTSSDRLARIYMSNDDNVNMSLFLSHFGLG</sequence>
<organism evidence="1 2">
    <name type="scientific">Gulo gulo</name>
    <name type="common">Wolverine</name>
    <name type="synonym">Gluton</name>
    <dbReference type="NCBI Taxonomy" id="48420"/>
    <lineage>
        <taxon>Eukaryota</taxon>
        <taxon>Metazoa</taxon>
        <taxon>Chordata</taxon>
        <taxon>Craniata</taxon>
        <taxon>Vertebrata</taxon>
        <taxon>Euteleostomi</taxon>
        <taxon>Mammalia</taxon>
        <taxon>Eutheria</taxon>
        <taxon>Laurasiatheria</taxon>
        <taxon>Carnivora</taxon>
        <taxon>Caniformia</taxon>
        <taxon>Musteloidea</taxon>
        <taxon>Mustelidae</taxon>
        <taxon>Guloninae</taxon>
        <taxon>Gulo</taxon>
    </lineage>
</organism>
<keyword evidence="2" id="KW-1185">Reference proteome</keyword>
<comment type="caution">
    <text evidence="1">The sequence shown here is derived from an EMBL/GenBank/DDBJ whole genome shotgun (WGS) entry which is preliminary data.</text>
</comment>
<gene>
    <name evidence="1" type="ORF">BN2614_LOCUS1</name>
</gene>
<proteinExistence type="predicted"/>
<reference evidence="1 2" key="1">
    <citation type="submission" date="2018-10" db="EMBL/GenBank/DDBJ databases">
        <authorList>
            <person name="Ekblom R."/>
            <person name="Jareborg N."/>
        </authorList>
    </citation>
    <scope>NUCLEOTIDE SEQUENCE [LARGE SCALE GENOMIC DNA]</scope>
    <source>
        <tissue evidence="1">Muscle</tissue>
    </source>
</reference>
<name>A0A9X9LCY3_GULGU</name>
<evidence type="ECO:0000313" key="2">
    <source>
        <dbReference type="Proteomes" id="UP000269945"/>
    </source>
</evidence>
<dbReference type="EMBL" id="CYRY02000517">
    <property type="protein sequence ID" value="VCW50040.1"/>
    <property type="molecule type" value="Genomic_DNA"/>
</dbReference>
<protein>
    <submittedName>
        <fullName evidence="1">Uncharacterized protein</fullName>
    </submittedName>
</protein>
<evidence type="ECO:0000313" key="1">
    <source>
        <dbReference type="EMBL" id="VCW50040.1"/>
    </source>
</evidence>
<dbReference type="Proteomes" id="UP000269945">
    <property type="component" value="Unassembled WGS sequence"/>
</dbReference>
<accession>A0A9X9LCY3</accession>